<keyword evidence="3" id="KW-0963">Cytoplasm</keyword>
<feature type="region of interest" description="Disordered" evidence="5">
    <location>
        <begin position="74"/>
        <end position="98"/>
    </location>
</feature>
<proteinExistence type="predicted"/>
<dbReference type="GO" id="GO:0005737">
    <property type="term" value="C:cytoplasm"/>
    <property type="evidence" value="ECO:0007669"/>
    <property type="project" value="UniProtKB-SubCell"/>
</dbReference>
<reference evidence="6" key="1">
    <citation type="submission" date="2020-11" db="EMBL/GenBank/DDBJ databases">
        <authorList>
            <person name="Tran Van P."/>
        </authorList>
    </citation>
    <scope>NUCLEOTIDE SEQUENCE</scope>
</reference>
<evidence type="ECO:0000313" key="6">
    <source>
        <dbReference type="EMBL" id="CAD7233166.1"/>
    </source>
</evidence>
<comment type="subcellular location">
    <subcellularLocation>
        <location evidence="2">Cytoplasm</location>
    </subcellularLocation>
    <subcellularLocation>
        <location evidence="1">Nucleus</location>
    </subcellularLocation>
</comment>
<dbReference type="InterPro" id="IPR051583">
    <property type="entry name" value="YAP1"/>
</dbReference>
<feature type="compositionally biased region" description="Polar residues" evidence="5">
    <location>
        <begin position="1"/>
        <end position="11"/>
    </location>
</feature>
<evidence type="ECO:0000256" key="1">
    <source>
        <dbReference type="ARBA" id="ARBA00004123"/>
    </source>
</evidence>
<dbReference type="AlphaFoldDB" id="A0A7R8ZR06"/>
<sequence length="242" mass="25901">MFSAFKPNSSYHPGAHDPQDPDTITLVLVHKIPKYIITLVPNQRKYSYHPGAYDTQVYHPGAYDTQVCGRSNSGAGGGGSANSNNAMDAGGAQGQKDDKHQIVHMRGDSDSELQALFDAVLSGAKPNQGAGRKNELKQRKVAKVVLFVVLIVRALLNSSPLSRPSRSQPLPWKQRNLPPSFFRPPNQGTKSPSVAHSRESSGDSTCFQPLRPPSAGGGPQAVSGGGEGGGQLRVVWNRERIG</sequence>
<feature type="region of interest" description="Disordered" evidence="5">
    <location>
        <begin position="160"/>
        <end position="242"/>
    </location>
</feature>
<evidence type="ECO:0000256" key="5">
    <source>
        <dbReference type="SAM" id="MobiDB-lite"/>
    </source>
</evidence>
<accession>A0A7R8ZR06</accession>
<dbReference type="PANTHER" id="PTHR17616">
    <property type="entry name" value="YES-ASSOCIATED PROTEIN YAP1 FAMILY MEMBER"/>
    <property type="match status" value="1"/>
</dbReference>
<dbReference type="EMBL" id="OB665760">
    <property type="protein sequence ID" value="CAD7233166.1"/>
    <property type="molecule type" value="Genomic_DNA"/>
</dbReference>
<dbReference type="PANTHER" id="PTHR17616:SF8">
    <property type="entry name" value="TRANSCRIPTIONAL COACTIVATOR YORKIE"/>
    <property type="match status" value="1"/>
</dbReference>
<dbReference type="GO" id="GO:0003713">
    <property type="term" value="F:transcription coactivator activity"/>
    <property type="evidence" value="ECO:0007669"/>
    <property type="project" value="TreeGrafter"/>
</dbReference>
<feature type="compositionally biased region" description="Gly residues" evidence="5">
    <location>
        <begin position="215"/>
        <end position="231"/>
    </location>
</feature>
<feature type="compositionally biased region" description="Low complexity" evidence="5">
    <location>
        <begin position="81"/>
        <end position="90"/>
    </location>
</feature>
<keyword evidence="4" id="KW-0539">Nucleus</keyword>
<evidence type="ECO:0000256" key="2">
    <source>
        <dbReference type="ARBA" id="ARBA00004496"/>
    </source>
</evidence>
<name>A0A7R8ZR06_9CRUS</name>
<feature type="compositionally biased region" description="Low complexity" evidence="5">
    <location>
        <begin position="160"/>
        <end position="171"/>
    </location>
</feature>
<organism evidence="6">
    <name type="scientific">Cyprideis torosa</name>
    <dbReference type="NCBI Taxonomy" id="163714"/>
    <lineage>
        <taxon>Eukaryota</taxon>
        <taxon>Metazoa</taxon>
        <taxon>Ecdysozoa</taxon>
        <taxon>Arthropoda</taxon>
        <taxon>Crustacea</taxon>
        <taxon>Oligostraca</taxon>
        <taxon>Ostracoda</taxon>
        <taxon>Podocopa</taxon>
        <taxon>Podocopida</taxon>
        <taxon>Cytherocopina</taxon>
        <taxon>Cytheroidea</taxon>
        <taxon>Cytherideidae</taxon>
        <taxon>Cyprideis</taxon>
    </lineage>
</organism>
<evidence type="ECO:0000256" key="4">
    <source>
        <dbReference type="ARBA" id="ARBA00023242"/>
    </source>
</evidence>
<dbReference type="OrthoDB" id="2020426at2759"/>
<dbReference type="GO" id="GO:0005634">
    <property type="term" value="C:nucleus"/>
    <property type="evidence" value="ECO:0007669"/>
    <property type="project" value="UniProtKB-SubCell"/>
</dbReference>
<feature type="region of interest" description="Disordered" evidence="5">
    <location>
        <begin position="1"/>
        <end position="20"/>
    </location>
</feature>
<evidence type="ECO:0000256" key="3">
    <source>
        <dbReference type="ARBA" id="ARBA00022490"/>
    </source>
</evidence>
<dbReference type="GO" id="GO:0035329">
    <property type="term" value="P:hippo signaling"/>
    <property type="evidence" value="ECO:0007669"/>
    <property type="project" value="TreeGrafter"/>
</dbReference>
<gene>
    <name evidence="6" type="ORF">CTOB1V02_LOCUS10989</name>
</gene>
<dbReference type="GO" id="GO:0045944">
    <property type="term" value="P:positive regulation of transcription by RNA polymerase II"/>
    <property type="evidence" value="ECO:0007669"/>
    <property type="project" value="TreeGrafter"/>
</dbReference>
<protein>
    <submittedName>
        <fullName evidence="6">Uncharacterized protein</fullName>
    </submittedName>
</protein>